<dbReference type="AlphaFoldDB" id="A0A290Q638"/>
<proteinExistence type="predicted"/>
<organism evidence="2 3">
    <name type="scientific">Nibricoccus aquaticus</name>
    <dbReference type="NCBI Taxonomy" id="2576891"/>
    <lineage>
        <taxon>Bacteria</taxon>
        <taxon>Pseudomonadati</taxon>
        <taxon>Verrucomicrobiota</taxon>
        <taxon>Opitutia</taxon>
        <taxon>Opitutales</taxon>
        <taxon>Opitutaceae</taxon>
        <taxon>Nibricoccus</taxon>
    </lineage>
</organism>
<evidence type="ECO:0000313" key="3">
    <source>
        <dbReference type="Proteomes" id="UP000217265"/>
    </source>
</evidence>
<keyword evidence="3" id="KW-1185">Reference proteome</keyword>
<reference evidence="2 3" key="1">
    <citation type="submission" date="2017-09" db="EMBL/GenBank/DDBJ databases">
        <title>Complete genome sequence of Verrucomicrobial strain HZ-65, isolated from freshwater.</title>
        <authorList>
            <person name="Choi A."/>
        </authorList>
    </citation>
    <scope>NUCLEOTIDE SEQUENCE [LARGE SCALE GENOMIC DNA]</scope>
    <source>
        <strain evidence="2 3">HZ-65</strain>
    </source>
</reference>
<gene>
    <name evidence="2" type="ORF">CMV30_09360</name>
</gene>
<evidence type="ECO:0000313" key="2">
    <source>
        <dbReference type="EMBL" id="ATC64145.1"/>
    </source>
</evidence>
<dbReference type="Proteomes" id="UP000217265">
    <property type="component" value="Chromosome"/>
</dbReference>
<dbReference type="EMBL" id="CP023344">
    <property type="protein sequence ID" value="ATC64145.1"/>
    <property type="molecule type" value="Genomic_DNA"/>
</dbReference>
<dbReference type="RefSeq" id="WP_096055777.1">
    <property type="nucleotide sequence ID" value="NZ_CP023344.1"/>
</dbReference>
<feature type="region of interest" description="Disordered" evidence="1">
    <location>
        <begin position="105"/>
        <end position="139"/>
    </location>
</feature>
<name>A0A290Q638_9BACT</name>
<protein>
    <submittedName>
        <fullName evidence="2">Uncharacterized protein</fullName>
    </submittedName>
</protein>
<sequence length="139" mass="14251">MKYPAIIIAVLAGALIGATAAWAFLSNRASEEERSAFNRAATSGGNAAISMSVGSDIAFADSVIESLKLGRVDEGVARLESFISNKKRQRASAQANAAFTVRIGDSLEKEPNQRLEPTPTAVTSAAGAAAAPAVGAAHH</sequence>
<feature type="compositionally biased region" description="Low complexity" evidence="1">
    <location>
        <begin position="117"/>
        <end position="139"/>
    </location>
</feature>
<accession>A0A290Q638</accession>
<dbReference type="KEGG" id="vbh:CMV30_09360"/>
<evidence type="ECO:0000256" key="1">
    <source>
        <dbReference type="SAM" id="MobiDB-lite"/>
    </source>
</evidence>